<dbReference type="InterPro" id="IPR015943">
    <property type="entry name" value="WD40/YVTN_repeat-like_dom_sf"/>
</dbReference>
<name>A0ABS5K4U2_9BACT</name>
<dbReference type="PANTHER" id="PTHR34512:SF30">
    <property type="entry name" value="OUTER MEMBRANE PROTEIN ASSEMBLY FACTOR BAMB"/>
    <property type="match status" value="1"/>
</dbReference>
<proteinExistence type="predicted"/>
<dbReference type="Pfam" id="PF13360">
    <property type="entry name" value="PQQ_2"/>
    <property type="match status" value="1"/>
</dbReference>
<evidence type="ECO:0000313" key="4">
    <source>
        <dbReference type="EMBL" id="MBS2210020.1"/>
    </source>
</evidence>
<reference evidence="4 5" key="1">
    <citation type="journal article" date="2014" name="Int. J. Syst. Evol. Microbiol.">
        <title>Carboxylicivirga gen. nov. in the family Marinilabiliaceae with two novel species, Carboxylicivirga mesophila sp. nov. and Carboxylicivirga taeanensis sp. nov., and reclassification of Cytophaga fermentans as Saccharicrinis fermentans gen. nov., comb. nov.</title>
        <authorList>
            <person name="Yang S.H."/>
            <person name="Seo H.S."/>
            <person name="Woo J.H."/>
            <person name="Oh H.M."/>
            <person name="Jang H."/>
            <person name="Lee J.H."/>
            <person name="Kim S.J."/>
            <person name="Kwon K.K."/>
        </authorList>
    </citation>
    <scope>NUCLEOTIDE SEQUENCE [LARGE SCALE GENOMIC DNA]</scope>
    <source>
        <strain evidence="4 5">JCM 18290</strain>
    </source>
</reference>
<gene>
    <name evidence="4" type="ORF">KEM09_01305</name>
</gene>
<dbReference type="InterPro" id="IPR018391">
    <property type="entry name" value="PQQ_b-propeller_rpt"/>
</dbReference>
<dbReference type="Proteomes" id="UP000721861">
    <property type="component" value="Unassembled WGS sequence"/>
</dbReference>
<protein>
    <submittedName>
        <fullName evidence="4">PQQ-binding-like beta-propeller repeat protein</fullName>
    </submittedName>
</protein>
<accession>A0ABS5K4U2</accession>
<feature type="domain" description="Calcineurin-like phosphoesterase N-terminal" evidence="3">
    <location>
        <begin position="37"/>
        <end position="101"/>
    </location>
</feature>
<dbReference type="PANTHER" id="PTHR34512">
    <property type="entry name" value="CELL SURFACE PROTEIN"/>
    <property type="match status" value="1"/>
</dbReference>
<keyword evidence="5" id="KW-1185">Reference proteome</keyword>
<dbReference type="SMART" id="SM00564">
    <property type="entry name" value="PQQ"/>
    <property type="match status" value="6"/>
</dbReference>
<evidence type="ECO:0000259" key="1">
    <source>
        <dbReference type="Pfam" id="PF00149"/>
    </source>
</evidence>
<dbReference type="Gene3D" id="2.60.40.10">
    <property type="entry name" value="Immunoglobulins"/>
    <property type="match status" value="1"/>
</dbReference>
<dbReference type="InterPro" id="IPR002372">
    <property type="entry name" value="PQQ_rpt_dom"/>
</dbReference>
<sequence>MNMNKWLITGILLCLVSLTYASYKGRVFIDDNGNGNYDRSEKGIKGVKVSDGLHVVCTDENGYFDLPGDDITRFIFITVPAGYQTSYKHYLPVDKQSQAYDFGLKPYIKTADNARFIQITDTETYEHHQWIDNIKEYAEQHEAGFIIHTGDICYEKGLQFHARTIHTQSMGVPVFYCIGNHDLVNGDYGEQLFESLFGPVYYSFDSGNTHFVVTPMLHGDHHPSYSKEQVYNWLVNDLKHVDPTMNLVVFNHDLLTFGDEFIYEGKKNQVLNLNNHNLKAWIYGHWHINFMKKHGDNGPVSVCASSPDKGGIDHSPSNFLVYDISDEGELNITPRYAYVDHQLVINSPINKVVKRTKSNDLLVSVNAYHSTAHASFIKGVITSDDGENVTFDLAPNTDWNWSATIPIRKKWKNKKLQLSVEATFADGEITSRKHTFELSNVVDANTSGHLMWLSNVKANTWMAKPIEADGKVFVAMIDDFRLKKCGIIALDVETGHNAWTYFTEGSIKNTICYEGGKVLATDHFGIAYALDAHNGQLLWKKELGQKGLGAYISGSVVKDGVYYTGFGNYLKALDIENGREVWSNTEWTGGEGDASTMTIAGNVLISGSNWRALFAHDIKTGKLLWKKSDNGFRFRSSSATWHNDALYVASQKGIGVMNAHTGELYRYFETPYDIQVATKPLLVDQLIVIGTSAEGIVALDRMTGKEVWKFKTGESLFYSAPYSKPESAAVESAPILITGMICFGASDGLLYAINPPDGKLIQSVELGAPVFSPVTPVENGFLVNDFGGSVYRFEIPDE</sequence>
<dbReference type="Gene3D" id="2.130.10.10">
    <property type="entry name" value="YVTN repeat-like/Quinoprotein amine dehydrogenase"/>
    <property type="match status" value="2"/>
</dbReference>
<organism evidence="4 5">
    <name type="scientific">Carboxylicivirga mesophila</name>
    <dbReference type="NCBI Taxonomy" id="1166478"/>
    <lineage>
        <taxon>Bacteria</taxon>
        <taxon>Pseudomonadati</taxon>
        <taxon>Bacteroidota</taxon>
        <taxon>Bacteroidia</taxon>
        <taxon>Marinilabiliales</taxon>
        <taxon>Marinilabiliaceae</taxon>
        <taxon>Carboxylicivirga</taxon>
    </lineage>
</organism>
<feature type="domain" description="Calcineurin-like phosphoesterase" evidence="1">
    <location>
        <begin position="115"/>
        <end position="288"/>
    </location>
</feature>
<dbReference type="RefSeq" id="WP_212224182.1">
    <property type="nucleotide sequence ID" value="NZ_JAGUCN010000001.1"/>
</dbReference>
<dbReference type="InterPro" id="IPR032285">
    <property type="entry name" value="Metallophos_N"/>
</dbReference>
<dbReference type="InterPro" id="IPR013783">
    <property type="entry name" value="Ig-like_fold"/>
</dbReference>
<dbReference type="Gene3D" id="3.60.21.10">
    <property type="match status" value="1"/>
</dbReference>
<dbReference type="InterPro" id="IPR004843">
    <property type="entry name" value="Calcineurin-like_PHP"/>
</dbReference>
<dbReference type="Pfam" id="PF00149">
    <property type="entry name" value="Metallophos"/>
    <property type="match status" value="1"/>
</dbReference>
<evidence type="ECO:0000259" key="3">
    <source>
        <dbReference type="Pfam" id="PF16371"/>
    </source>
</evidence>
<comment type="caution">
    <text evidence="4">The sequence shown here is derived from an EMBL/GenBank/DDBJ whole genome shotgun (WGS) entry which is preliminary data.</text>
</comment>
<dbReference type="EMBL" id="JAGUCN010000001">
    <property type="protein sequence ID" value="MBS2210020.1"/>
    <property type="molecule type" value="Genomic_DNA"/>
</dbReference>
<dbReference type="InterPro" id="IPR011047">
    <property type="entry name" value="Quinoprotein_ADH-like_sf"/>
</dbReference>
<dbReference type="InterPro" id="IPR029052">
    <property type="entry name" value="Metallo-depent_PP-like"/>
</dbReference>
<dbReference type="Pfam" id="PF16371">
    <property type="entry name" value="MetallophosN"/>
    <property type="match status" value="1"/>
</dbReference>
<dbReference type="SUPFAM" id="SSF50998">
    <property type="entry name" value="Quinoprotein alcohol dehydrogenase-like"/>
    <property type="match status" value="1"/>
</dbReference>
<evidence type="ECO:0000259" key="2">
    <source>
        <dbReference type="Pfam" id="PF13360"/>
    </source>
</evidence>
<feature type="domain" description="Pyrrolo-quinoline quinone repeat" evidence="2">
    <location>
        <begin position="488"/>
        <end position="709"/>
    </location>
</feature>
<evidence type="ECO:0000313" key="5">
    <source>
        <dbReference type="Proteomes" id="UP000721861"/>
    </source>
</evidence>
<dbReference type="SUPFAM" id="SSF56300">
    <property type="entry name" value="Metallo-dependent phosphatases"/>
    <property type="match status" value="1"/>
</dbReference>
<dbReference type="SUPFAM" id="SSF117074">
    <property type="entry name" value="Hypothetical protein PA1324"/>
    <property type="match status" value="1"/>
</dbReference>